<dbReference type="GO" id="GO:0045944">
    <property type="term" value="P:positive regulation of transcription by RNA polymerase II"/>
    <property type="evidence" value="ECO:0007669"/>
    <property type="project" value="TreeGrafter"/>
</dbReference>
<dbReference type="GO" id="GO:0016592">
    <property type="term" value="C:mediator complex"/>
    <property type="evidence" value="ECO:0007669"/>
    <property type="project" value="InterPro"/>
</dbReference>
<protein>
    <recommendedName>
        <fullName evidence="3 9">Mediator of RNA polymerase II transcription subunit 13</fullName>
    </recommendedName>
</protein>
<evidence type="ECO:0000256" key="3">
    <source>
        <dbReference type="ARBA" id="ARBA00019618"/>
    </source>
</evidence>
<evidence type="ECO:0000256" key="4">
    <source>
        <dbReference type="ARBA" id="ARBA00022491"/>
    </source>
</evidence>
<evidence type="ECO:0000259" key="12">
    <source>
        <dbReference type="Pfam" id="PF18296"/>
    </source>
</evidence>
<proteinExistence type="inferred from homology"/>
<feature type="compositionally biased region" description="Polar residues" evidence="10">
    <location>
        <begin position="558"/>
        <end position="572"/>
    </location>
</feature>
<sequence>MTHSSHQTNGASLEDCHTNFFALTDLCGIKWRKFVHCSAGPEGPPDWGGGPGGGTNACGSVLEDPVLSSYTRCLTHDMLAVWRRVSLPPANSQQTSLDPLVPAPPTPIPALPPALSLKASKELWIFWYGEEPDLTGLVSPQLLLNEGDNGSWESGLSYECRSLLFKALHNLIERCLMSREFIRLGKWFVQPYSSSEKLDNSSASHLSFSFAFFVHGESTVCASIDVRQHSVVRTLSKEHLAQASSQPQSGTNIQVMLAPFGLAGTLTGHVYKNMDTETSRMMDEWSHFYPVVNNNGSNELTPAVEVLVGGVKMRYPSCYVLVTDLDDSTAELHKNQNTHQTTPQPQQQQQQQQQQPQPQPQPQQPPPQLHQQQQQQMPKQQLFASKHQHHPDTIIYALDNAVSAIPERAWQDCVLGPLHTEQNPPSRPESPTLGQWHLSDPLQKLTCSCTRCRKTSSKHQTQPIGTPFHRRTPLPDIFITQQPPPDANNATLRSTRLCPTDSPCGLDSVPPLPSVPTPPSAGQPAPLSIPPPMLSPHDEKIPITPLSVDFQPKSVSSVSNQVFSPYPSSAPASQEPVKSGQESNSGTPAPPSNTVSIPATTPTATTPVPMQTQSSSAYITLKRPQLSSKDYETNLVEEEIMPSKLLYDYSCIDAWLYHPVKKFKPIVPKQEPITRINNVMDNPASPPQVYIRRDTCVPILPVEPSEVSINNFSSFEELRNNALRFKGGRSDPYEFDEESGACSSNNIMISNDYKLNTSMAVMKNEDIKKEYDPGLMNGNRCTNDNIRDIDHMFDNSDDLSSDEAVAALQMQTPPGSNKPDDCLGGGLTTLLVRPPRGSGGGSGGGVLRPEELVKMFPTPPSLEHNPIASPCPDIDLLPPRTYQTSSYMGSPQHDHIDDWSYVYKPPAIAKMVGSSKYAPLTNLPSQNLPPLIVPSNCVYKPSSFVYHASSQPQQIQHHPPQPEKSNQIVPPPASSANNNLLPNVNRNNHYHHPIMMSPSPHNSTPWPGGGNQYHRPPQQQIQQHQQVPPPPYSPALSQHHNMNVVPTNMSPPVPEANSIVVNVLLTDSLLNVFRDHNFDSCTLCVCNAGPKVVGNIKGTDAAVYLTHTLTPNGYSSQYQQHHMSVGIPGDEDGIRCSCGFSAVVNRRLSHKSGLFPEDEAEITGLTEDSPVRVDDNSMNPDVLELVREQCAAVIYSSCSSLVRAAAKFPINHPPQTSTVNMLEFTDTNQVALLALEQGRLAKLEGGINSHWQVEHHRWPGHHQQSMPPLNNNSPPVHRWAYSQAPGPRSSRQLIRVMRTLQPLLQEAIQRRSVTTRLWEPYTVTGPLTWRQFHRLAGRGTDDRCEPQPIPPILVGHDKDWVAVAPLALHYWDKLLLEPFSYSRDVAYIVVSPDNEFILQRTRAFFKELSAAYEINRLGRHCPITKVLRDGILRVGKSAAAKLAKEPVDEWFSMLGENHQSSMLKLYAQVCRHYLAPQLSQFSMDKTLLDPPEGSIPRPPPSPMPPPASSMTPNSVESPVSSNERAPTPKNDGLDDSSSSSQADKSFNSNGDNSHCEEDDGEVPAIVIYLVEPFSIGKDSSNLARIACHGLLRCYNTVLATLPEAIRSNISVQLISLESVLELGRSSDHLKMSDNMRTLALSVFSQCRRYLTHTANIKALTGFGTAAMTELFLKNKDEKSRTAYKAYTPPFILAGYRNNKTGRPDSGIAGDSSSAGDSLSNIGGLNGTGSPSGTDQQCSVLYASYCISEDQRWILATATDEQGILLETATINIYVPNNRRRKSPARRIGLQKLMDFILGVMSQSVTPWRLVVGRVGRIGHGELKGWSWLLSRKALMKASRHLKESCGQCSLLYQKSDVPSVVSACLVSLEPDSSLRLMTDQFTPDERFSQASVACQLSTPRDVSSTHILVFPTSATTQSSQTAFQEQQINGPELGDDELFSAFNEEDMQSMEGMGDFNDIFSTWNDSDPVGNTSLGLPSGGVSGVLGGPSNNVIGGVMGSGSLGGSIGMGRGSMGPRGDCSSQPGSPPSSQPCSPYNCGSSSYRNGGSCIDGHEEVGALLQQPLALGYLVSTAPTGRMPTWFWASCAPDIEKCSPAFLKSALHMHTVQLPNNADPAAADLLHPTSAVSAHPLDSQYTTDVLRYVLEGYNALSWLSLDSNTHDRMSCLPIHMQVLMQLYHTMNALI</sequence>
<reference evidence="13" key="2">
    <citation type="submission" date="2022-10" db="EMBL/GenBank/DDBJ databases">
        <authorList>
            <consortium name="ENA_rothamsted_submissions"/>
            <consortium name="culmorum"/>
            <person name="King R."/>
        </authorList>
    </citation>
    <scope>NUCLEOTIDE SEQUENCE</scope>
</reference>
<keyword evidence="14" id="KW-1185">Reference proteome</keyword>
<keyword evidence="8 9" id="KW-0539">Nucleus</keyword>
<evidence type="ECO:0000259" key="11">
    <source>
        <dbReference type="Pfam" id="PF06333"/>
    </source>
</evidence>
<feature type="region of interest" description="Disordered" evidence="10">
    <location>
        <begin position="558"/>
        <end position="616"/>
    </location>
</feature>
<evidence type="ECO:0000256" key="9">
    <source>
        <dbReference type="RuleBase" id="RU364134"/>
    </source>
</evidence>
<dbReference type="EMBL" id="OU899035">
    <property type="protein sequence ID" value="CAH1724616.1"/>
    <property type="molecule type" value="Genomic_DNA"/>
</dbReference>
<feature type="compositionally biased region" description="Low complexity" evidence="10">
    <location>
        <begin position="974"/>
        <end position="987"/>
    </location>
</feature>
<comment type="function">
    <text evidence="9">Component of the Mediator complex, a coactivator involved in regulated transcription of nearly all RNA polymerase II-dependent genes. Mediator functions as a bridge to convey information from gene-specific regulatory proteins to the basal RNA polymerase II transcription machinery. Mediator is recruited to promoters by direct interactions with regulatory proteins and serves as a scaffold for the assembly of a functional preinitiation complex with RNA polymerase II and the general transcription factors.</text>
</comment>
<evidence type="ECO:0000256" key="8">
    <source>
        <dbReference type="ARBA" id="ARBA00023242"/>
    </source>
</evidence>
<evidence type="ECO:0000256" key="10">
    <source>
        <dbReference type="SAM" id="MobiDB-lite"/>
    </source>
</evidence>
<feature type="region of interest" description="Disordered" evidence="10">
    <location>
        <begin position="2004"/>
        <end position="2035"/>
    </location>
</feature>
<dbReference type="Proteomes" id="UP001154329">
    <property type="component" value="Chromosome 2"/>
</dbReference>
<dbReference type="PANTHER" id="PTHR48249">
    <property type="entry name" value="MEDIATOR OF RNA POLYMERASE II TRANSCRIPTION SUBUNIT 13"/>
    <property type="match status" value="1"/>
</dbReference>
<feature type="compositionally biased region" description="Low complexity" evidence="10">
    <location>
        <begin position="598"/>
        <end position="607"/>
    </location>
</feature>
<feature type="domain" description="Mediator complex subunit Med13 C-terminal" evidence="11">
    <location>
        <begin position="1730"/>
        <end position="2173"/>
    </location>
</feature>
<feature type="compositionally biased region" description="Polar residues" evidence="10">
    <location>
        <begin position="580"/>
        <end position="597"/>
    </location>
</feature>
<evidence type="ECO:0000256" key="2">
    <source>
        <dbReference type="ARBA" id="ARBA00009354"/>
    </source>
</evidence>
<feature type="compositionally biased region" description="Low complexity" evidence="10">
    <location>
        <begin position="343"/>
        <end position="356"/>
    </location>
</feature>
<evidence type="ECO:0000256" key="6">
    <source>
        <dbReference type="ARBA" id="ARBA00023159"/>
    </source>
</evidence>
<feature type="compositionally biased region" description="Pro residues" evidence="10">
    <location>
        <begin position="510"/>
        <end position="534"/>
    </location>
</feature>
<evidence type="ECO:0000313" key="13">
    <source>
        <dbReference type="EMBL" id="CAH1724616.1"/>
    </source>
</evidence>
<keyword evidence="7 9" id="KW-0804">Transcription</keyword>
<feature type="compositionally biased region" description="Gly residues" evidence="10">
    <location>
        <begin position="2004"/>
        <end position="2014"/>
    </location>
</feature>
<keyword evidence="5 9" id="KW-0805">Transcription regulation</keyword>
<reference evidence="13" key="1">
    <citation type="submission" date="2022-02" db="EMBL/GenBank/DDBJ databases">
        <authorList>
            <person name="King R."/>
        </authorList>
    </citation>
    <scope>NUCLEOTIDE SEQUENCE</scope>
</reference>
<dbReference type="InterPro" id="IPR009401">
    <property type="entry name" value="Med13_C"/>
</dbReference>
<feature type="region of interest" description="Disordered" evidence="10">
    <location>
        <begin position="1485"/>
        <end position="1558"/>
    </location>
</feature>
<dbReference type="InterPro" id="IPR051139">
    <property type="entry name" value="Mediator_complx_sub13"/>
</dbReference>
<dbReference type="InterPro" id="IPR041285">
    <property type="entry name" value="MID_MedPIWI"/>
</dbReference>
<dbReference type="GO" id="GO:0003713">
    <property type="term" value="F:transcription coactivator activity"/>
    <property type="evidence" value="ECO:0007669"/>
    <property type="project" value="TreeGrafter"/>
</dbReference>
<name>A0A9P0NJY0_APHGO</name>
<dbReference type="PANTHER" id="PTHR48249:SF3">
    <property type="entry name" value="MEDIATOR OF RNA POLYMERASE II TRANSCRIPTION SUBUNIT 13"/>
    <property type="match status" value="1"/>
</dbReference>
<evidence type="ECO:0000256" key="7">
    <source>
        <dbReference type="ARBA" id="ARBA00023163"/>
    </source>
</evidence>
<comment type="subunit">
    <text evidence="9">Component of the Mediator complex.</text>
</comment>
<feature type="compositionally biased region" description="Low complexity" evidence="10">
    <location>
        <begin position="369"/>
        <end position="381"/>
    </location>
</feature>
<dbReference type="Pfam" id="PF06333">
    <property type="entry name" value="Med13_C"/>
    <property type="match status" value="1"/>
</dbReference>
<feature type="region of interest" description="Disordered" evidence="10">
    <location>
        <begin position="482"/>
        <end position="544"/>
    </location>
</feature>
<accession>A0A9P0NJY0</accession>
<keyword evidence="4 9" id="KW-0678">Repressor</keyword>
<evidence type="ECO:0000256" key="1">
    <source>
        <dbReference type="ARBA" id="ARBA00004123"/>
    </source>
</evidence>
<keyword evidence="6 9" id="KW-0010">Activator</keyword>
<feature type="region of interest" description="Disordered" evidence="10">
    <location>
        <begin position="948"/>
        <end position="1017"/>
    </location>
</feature>
<comment type="subcellular location">
    <subcellularLocation>
        <location evidence="1 9">Nucleus</location>
    </subcellularLocation>
</comment>
<feature type="compositionally biased region" description="Pro residues" evidence="10">
    <location>
        <begin position="357"/>
        <end position="368"/>
    </location>
</feature>
<comment type="similarity">
    <text evidence="2 9">Belongs to the Mediator complex subunit 13 family.</text>
</comment>
<feature type="region of interest" description="Disordered" evidence="10">
    <location>
        <begin position="334"/>
        <end position="388"/>
    </location>
</feature>
<evidence type="ECO:0000313" key="14">
    <source>
        <dbReference type="Proteomes" id="UP001154329"/>
    </source>
</evidence>
<dbReference type="Pfam" id="PF18296">
    <property type="entry name" value="MID_MedPIWI"/>
    <property type="match status" value="1"/>
</dbReference>
<feature type="domain" description="MID" evidence="12">
    <location>
        <begin position="1383"/>
        <end position="1648"/>
    </location>
</feature>
<feature type="compositionally biased region" description="Pro residues" evidence="10">
    <location>
        <begin position="1496"/>
        <end position="1507"/>
    </location>
</feature>
<feature type="compositionally biased region" description="Polar residues" evidence="10">
    <location>
        <begin position="1515"/>
        <end position="1524"/>
    </location>
</feature>
<feature type="compositionally biased region" description="Low complexity" evidence="10">
    <location>
        <begin position="1535"/>
        <end position="1548"/>
    </location>
</feature>
<gene>
    <name evidence="13" type="ORF">APHIGO_LOCUS5875</name>
</gene>
<evidence type="ECO:0000256" key="5">
    <source>
        <dbReference type="ARBA" id="ARBA00023015"/>
    </source>
</evidence>
<organism evidence="13 14">
    <name type="scientific">Aphis gossypii</name>
    <name type="common">Cotton aphid</name>
    <dbReference type="NCBI Taxonomy" id="80765"/>
    <lineage>
        <taxon>Eukaryota</taxon>
        <taxon>Metazoa</taxon>
        <taxon>Ecdysozoa</taxon>
        <taxon>Arthropoda</taxon>
        <taxon>Hexapoda</taxon>
        <taxon>Insecta</taxon>
        <taxon>Pterygota</taxon>
        <taxon>Neoptera</taxon>
        <taxon>Paraneoptera</taxon>
        <taxon>Hemiptera</taxon>
        <taxon>Sternorrhyncha</taxon>
        <taxon>Aphidomorpha</taxon>
        <taxon>Aphidoidea</taxon>
        <taxon>Aphididae</taxon>
        <taxon>Aphidini</taxon>
        <taxon>Aphis</taxon>
        <taxon>Aphis</taxon>
    </lineage>
</organism>